<proteinExistence type="predicted"/>
<reference evidence="1" key="1">
    <citation type="submission" date="2023-05" db="EMBL/GenBank/DDBJ databases">
        <authorList>
            <person name="Stuckert A."/>
        </authorList>
    </citation>
    <scope>NUCLEOTIDE SEQUENCE</scope>
</reference>
<gene>
    <name evidence="1" type="ORF">SPARVUS_LOCUS797671</name>
</gene>
<dbReference type="EMBL" id="CATNWA010000243">
    <property type="protein sequence ID" value="CAI9535085.1"/>
    <property type="molecule type" value="Genomic_DNA"/>
</dbReference>
<protein>
    <submittedName>
        <fullName evidence="1">Uncharacterized protein</fullName>
    </submittedName>
</protein>
<sequence length="49" mass="5525">MSQMDLLHSGKPNLSRYLRANHSFSNVEAVCMPRCLILYTCGHGGDWNT</sequence>
<keyword evidence="2" id="KW-1185">Reference proteome</keyword>
<evidence type="ECO:0000313" key="2">
    <source>
        <dbReference type="Proteomes" id="UP001162483"/>
    </source>
</evidence>
<dbReference type="Proteomes" id="UP001162483">
    <property type="component" value="Unassembled WGS sequence"/>
</dbReference>
<accession>A0ABN9AJT0</accession>
<comment type="caution">
    <text evidence="1">The sequence shown here is derived from an EMBL/GenBank/DDBJ whole genome shotgun (WGS) entry which is preliminary data.</text>
</comment>
<organism evidence="1 2">
    <name type="scientific">Staurois parvus</name>
    <dbReference type="NCBI Taxonomy" id="386267"/>
    <lineage>
        <taxon>Eukaryota</taxon>
        <taxon>Metazoa</taxon>
        <taxon>Chordata</taxon>
        <taxon>Craniata</taxon>
        <taxon>Vertebrata</taxon>
        <taxon>Euteleostomi</taxon>
        <taxon>Amphibia</taxon>
        <taxon>Batrachia</taxon>
        <taxon>Anura</taxon>
        <taxon>Neobatrachia</taxon>
        <taxon>Ranoidea</taxon>
        <taxon>Ranidae</taxon>
        <taxon>Staurois</taxon>
    </lineage>
</organism>
<name>A0ABN9AJT0_9NEOB</name>
<evidence type="ECO:0000313" key="1">
    <source>
        <dbReference type="EMBL" id="CAI9535085.1"/>
    </source>
</evidence>